<keyword evidence="1" id="KW-0812">Transmembrane</keyword>
<evidence type="ECO:0000313" key="2">
    <source>
        <dbReference type="EMBL" id="PYY69515.1"/>
    </source>
</evidence>
<dbReference type="Proteomes" id="UP000247437">
    <property type="component" value="Unassembled WGS sequence"/>
</dbReference>
<accession>A0A2W0EUD4</accession>
<feature type="non-terminal residue" evidence="2">
    <location>
        <position position="1"/>
    </location>
</feature>
<sequence>IGVATWSFSALKFQADMGLLLTFMFMVNMLMAITLLPAIAVMLDVLIPRRGPVCAPLVAH</sequence>
<reference evidence="2 3" key="1">
    <citation type="journal article" date="2018" name="Appl. Microbiol. Biotechnol.">
        <title>Characterization of the caprolactam degradation pathway in Pseudomonas jessenii using mass spectrometry-based proteomics.</title>
        <authorList>
            <person name="Otzen M."/>
            <person name="Palacio C."/>
            <person name="Janssen D.B."/>
        </authorList>
    </citation>
    <scope>NUCLEOTIDE SEQUENCE [LARGE SCALE GENOMIC DNA]</scope>
    <source>
        <strain evidence="2 3">GO3</strain>
    </source>
</reference>
<evidence type="ECO:0000256" key="1">
    <source>
        <dbReference type="SAM" id="Phobius"/>
    </source>
</evidence>
<dbReference type="RefSeq" id="WP_146241914.1">
    <property type="nucleotide sequence ID" value="NZ_PDLL01000186.1"/>
</dbReference>
<dbReference type="AlphaFoldDB" id="A0A2W0EUD4"/>
<gene>
    <name evidence="2" type="ORF">CRX42_16215</name>
</gene>
<keyword evidence="1" id="KW-1133">Transmembrane helix</keyword>
<comment type="caution">
    <text evidence="2">The sequence shown here is derived from an EMBL/GenBank/DDBJ whole genome shotgun (WGS) entry which is preliminary data.</text>
</comment>
<feature type="transmembrane region" description="Helical" evidence="1">
    <location>
        <begin position="20"/>
        <end position="43"/>
    </location>
</feature>
<evidence type="ECO:0000313" key="3">
    <source>
        <dbReference type="Proteomes" id="UP000247437"/>
    </source>
</evidence>
<dbReference type="OrthoDB" id="9176717at2"/>
<keyword evidence="1" id="KW-0472">Membrane</keyword>
<proteinExistence type="predicted"/>
<name>A0A2W0EUD4_PSEJE</name>
<organism evidence="2 3">
    <name type="scientific">Pseudomonas jessenii</name>
    <dbReference type="NCBI Taxonomy" id="77298"/>
    <lineage>
        <taxon>Bacteria</taxon>
        <taxon>Pseudomonadati</taxon>
        <taxon>Pseudomonadota</taxon>
        <taxon>Gammaproteobacteria</taxon>
        <taxon>Pseudomonadales</taxon>
        <taxon>Pseudomonadaceae</taxon>
        <taxon>Pseudomonas</taxon>
    </lineage>
</organism>
<protein>
    <submittedName>
        <fullName evidence="2">Uncharacterized protein</fullName>
    </submittedName>
</protein>
<dbReference type="EMBL" id="PDLL01000186">
    <property type="protein sequence ID" value="PYY69515.1"/>
    <property type="molecule type" value="Genomic_DNA"/>
</dbReference>